<dbReference type="PROSITE" id="PS50987">
    <property type="entry name" value="HTH_ARSR_2"/>
    <property type="match status" value="1"/>
</dbReference>
<evidence type="ECO:0000256" key="2">
    <source>
        <dbReference type="ARBA" id="ARBA00023125"/>
    </source>
</evidence>
<keyword evidence="6" id="KW-1185">Reference proteome</keyword>
<gene>
    <name evidence="5" type="ORF">OEZ60_01185</name>
</gene>
<keyword evidence="1" id="KW-0805">Transcription regulation</keyword>
<dbReference type="PRINTS" id="PR00778">
    <property type="entry name" value="HTHARSR"/>
</dbReference>
<evidence type="ECO:0000313" key="6">
    <source>
        <dbReference type="Proteomes" id="UP001209535"/>
    </source>
</evidence>
<evidence type="ECO:0000259" key="4">
    <source>
        <dbReference type="PROSITE" id="PS50987"/>
    </source>
</evidence>
<organism evidence="5 6">
    <name type="scientific">Albidovulum salinarum</name>
    <dbReference type="NCBI Taxonomy" id="2984153"/>
    <lineage>
        <taxon>Bacteria</taxon>
        <taxon>Pseudomonadati</taxon>
        <taxon>Pseudomonadota</taxon>
        <taxon>Alphaproteobacteria</taxon>
        <taxon>Rhodobacterales</taxon>
        <taxon>Paracoccaceae</taxon>
        <taxon>Albidovulum</taxon>
    </lineage>
</organism>
<dbReference type="SUPFAM" id="SSF46785">
    <property type="entry name" value="Winged helix' DNA-binding domain"/>
    <property type="match status" value="1"/>
</dbReference>
<keyword evidence="2" id="KW-0238">DNA-binding</keyword>
<feature type="domain" description="HTH arsR-type" evidence="4">
    <location>
        <begin position="1"/>
        <end position="95"/>
    </location>
</feature>
<sequence>MEQSKALNALSALANGTRLELVRALIGTGAEGLAAGDIARRLDVSASRLSFHLSALEQAGLITSRRESRHVFYMADAGVIGQVIAYLLNDCCCAHPEIRACCTPETEGSLPPGL</sequence>
<dbReference type="PANTHER" id="PTHR43132">
    <property type="entry name" value="ARSENICAL RESISTANCE OPERON REPRESSOR ARSR-RELATED"/>
    <property type="match status" value="1"/>
</dbReference>
<dbReference type="RefSeq" id="WP_263332389.1">
    <property type="nucleotide sequence ID" value="NZ_JAOVQO010000001.1"/>
</dbReference>
<dbReference type="EMBL" id="JAOVQO010000001">
    <property type="protein sequence ID" value="MCU9846618.1"/>
    <property type="molecule type" value="Genomic_DNA"/>
</dbReference>
<reference evidence="5 6" key="1">
    <citation type="submission" date="2022-10" db="EMBL/GenBank/DDBJ databases">
        <title>Defluviimonas sp. nov., isolated from ocean surface sediments.</title>
        <authorList>
            <person name="He W."/>
            <person name="Wang L."/>
            <person name="Zhang D.-F."/>
        </authorList>
    </citation>
    <scope>NUCLEOTIDE SEQUENCE [LARGE SCALE GENOMIC DNA]</scope>
    <source>
        <strain evidence="5 6">WL0024</strain>
    </source>
</reference>
<evidence type="ECO:0000313" key="5">
    <source>
        <dbReference type="EMBL" id="MCU9846618.1"/>
    </source>
</evidence>
<dbReference type="PANTHER" id="PTHR43132:SF2">
    <property type="entry name" value="ARSENICAL RESISTANCE OPERON REPRESSOR ARSR-RELATED"/>
    <property type="match status" value="1"/>
</dbReference>
<dbReference type="SMART" id="SM00418">
    <property type="entry name" value="HTH_ARSR"/>
    <property type="match status" value="1"/>
</dbReference>
<dbReference type="Pfam" id="PF12840">
    <property type="entry name" value="HTH_20"/>
    <property type="match status" value="1"/>
</dbReference>
<name>A0ABT2WY62_9RHOB</name>
<proteinExistence type="predicted"/>
<comment type="caution">
    <text evidence="5">The sequence shown here is derived from an EMBL/GenBank/DDBJ whole genome shotgun (WGS) entry which is preliminary data.</text>
</comment>
<dbReference type="InterPro" id="IPR051011">
    <property type="entry name" value="Metal_resp_trans_reg"/>
</dbReference>
<dbReference type="InterPro" id="IPR036388">
    <property type="entry name" value="WH-like_DNA-bd_sf"/>
</dbReference>
<keyword evidence="3" id="KW-0804">Transcription</keyword>
<evidence type="ECO:0000256" key="3">
    <source>
        <dbReference type="ARBA" id="ARBA00023163"/>
    </source>
</evidence>
<dbReference type="CDD" id="cd00090">
    <property type="entry name" value="HTH_ARSR"/>
    <property type="match status" value="1"/>
</dbReference>
<dbReference type="InterPro" id="IPR001845">
    <property type="entry name" value="HTH_ArsR_DNA-bd_dom"/>
</dbReference>
<protein>
    <submittedName>
        <fullName evidence="5">Metalloregulator ArsR/SmtB family transcription factor</fullName>
    </submittedName>
</protein>
<dbReference type="InterPro" id="IPR011991">
    <property type="entry name" value="ArsR-like_HTH"/>
</dbReference>
<accession>A0ABT2WY62</accession>
<evidence type="ECO:0000256" key="1">
    <source>
        <dbReference type="ARBA" id="ARBA00023015"/>
    </source>
</evidence>
<dbReference type="InterPro" id="IPR036390">
    <property type="entry name" value="WH_DNA-bd_sf"/>
</dbReference>
<dbReference type="Gene3D" id="1.10.10.10">
    <property type="entry name" value="Winged helix-like DNA-binding domain superfamily/Winged helix DNA-binding domain"/>
    <property type="match status" value="1"/>
</dbReference>
<dbReference type="NCBIfam" id="NF033788">
    <property type="entry name" value="HTH_metalloreg"/>
    <property type="match status" value="1"/>
</dbReference>
<dbReference type="Proteomes" id="UP001209535">
    <property type="component" value="Unassembled WGS sequence"/>
</dbReference>